<dbReference type="FunCoup" id="F6WC71">
    <property type="interactions" value="3"/>
</dbReference>
<keyword evidence="6" id="KW-0862">Zinc</keyword>
<dbReference type="Pfam" id="PF00622">
    <property type="entry name" value="SPRY"/>
    <property type="match status" value="1"/>
</dbReference>
<evidence type="ECO:0000259" key="9">
    <source>
        <dbReference type="PROSITE" id="PS50188"/>
    </source>
</evidence>
<dbReference type="InterPro" id="IPR043136">
    <property type="entry name" value="B30.2/SPRY_sf"/>
</dbReference>
<evidence type="ECO:0000256" key="4">
    <source>
        <dbReference type="ARBA" id="ARBA00022723"/>
    </source>
</evidence>
<dbReference type="HOGENOM" id="CLU_013137_0_3_1"/>
<evidence type="ECO:0000256" key="6">
    <source>
        <dbReference type="ARBA" id="ARBA00022833"/>
    </source>
</evidence>
<dbReference type="InterPro" id="IPR003877">
    <property type="entry name" value="SPRY_dom"/>
</dbReference>
<keyword evidence="3" id="KW-0963">Cytoplasm</keyword>
<dbReference type="InterPro" id="IPR001870">
    <property type="entry name" value="B30.2/SPRY"/>
</dbReference>
<dbReference type="InterPro" id="IPR006574">
    <property type="entry name" value="PRY"/>
</dbReference>
<dbReference type="eggNOG" id="KOG2177">
    <property type="taxonomic scope" value="Eukaryota"/>
</dbReference>
<feature type="domain" description="B30.2/SPRY" evidence="9">
    <location>
        <begin position="246"/>
        <end position="439"/>
    </location>
</feature>
<evidence type="ECO:0000256" key="5">
    <source>
        <dbReference type="ARBA" id="ARBA00022771"/>
    </source>
</evidence>
<organism evidence="10 11">
    <name type="scientific">Monodelphis domestica</name>
    <name type="common">Gray short-tailed opossum</name>
    <dbReference type="NCBI Taxonomy" id="13616"/>
    <lineage>
        <taxon>Eukaryota</taxon>
        <taxon>Metazoa</taxon>
        <taxon>Chordata</taxon>
        <taxon>Craniata</taxon>
        <taxon>Vertebrata</taxon>
        <taxon>Euteleostomi</taxon>
        <taxon>Mammalia</taxon>
        <taxon>Metatheria</taxon>
        <taxon>Didelphimorphia</taxon>
        <taxon>Didelphidae</taxon>
        <taxon>Monodelphis</taxon>
    </lineage>
</organism>
<dbReference type="InterPro" id="IPR018957">
    <property type="entry name" value="Znf_C3HC4_RING-type"/>
</dbReference>
<dbReference type="SMART" id="SM00184">
    <property type="entry name" value="RING"/>
    <property type="match status" value="1"/>
</dbReference>
<feature type="domain" description="RING-type" evidence="8">
    <location>
        <begin position="16"/>
        <end position="57"/>
    </location>
</feature>
<evidence type="ECO:0000256" key="3">
    <source>
        <dbReference type="ARBA" id="ARBA00022490"/>
    </source>
</evidence>
<comment type="subcellular location">
    <subcellularLocation>
        <location evidence="1">Cytoplasm</location>
    </subcellularLocation>
</comment>
<dbReference type="InterPro" id="IPR013320">
    <property type="entry name" value="ConA-like_dom_sf"/>
</dbReference>
<reference evidence="10 11" key="1">
    <citation type="journal article" date="2007" name="Nature">
        <title>Genome of the marsupial Monodelphis domestica reveals innovation in non-coding sequences.</title>
        <authorList>
            <person name="Mikkelsen T.S."/>
            <person name="Wakefield M.J."/>
            <person name="Aken B."/>
            <person name="Amemiya C.T."/>
            <person name="Chang J.L."/>
            <person name="Duke S."/>
            <person name="Garber M."/>
            <person name="Gentles A.J."/>
            <person name="Goodstadt L."/>
            <person name="Heger A."/>
            <person name="Jurka J."/>
            <person name="Kamal M."/>
            <person name="Mauceli E."/>
            <person name="Searle S.M."/>
            <person name="Sharpe T."/>
            <person name="Baker M.L."/>
            <person name="Batzer M.A."/>
            <person name="Benos P.V."/>
            <person name="Belov K."/>
            <person name="Clamp M."/>
            <person name="Cook A."/>
            <person name="Cuff J."/>
            <person name="Das R."/>
            <person name="Davidow L."/>
            <person name="Deakin J.E."/>
            <person name="Fazzari M.J."/>
            <person name="Glass J.L."/>
            <person name="Grabherr M."/>
            <person name="Greally J.M."/>
            <person name="Gu W."/>
            <person name="Hore T.A."/>
            <person name="Huttley G.A."/>
            <person name="Kleber M."/>
            <person name="Jirtle R.L."/>
            <person name="Koina E."/>
            <person name="Lee J.T."/>
            <person name="Mahony S."/>
            <person name="Marra M.A."/>
            <person name="Miller R.D."/>
            <person name="Nicholls R.D."/>
            <person name="Oda M."/>
            <person name="Papenfuss A.T."/>
            <person name="Parra Z.E."/>
            <person name="Pollock D.D."/>
            <person name="Ray D.A."/>
            <person name="Schein J.E."/>
            <person name="Speed T.P."/>
            <person name="Thompson K."/>
            <person name="VandeBerg J.L."/>
            <person name="Wade C.M."/>
            <person name="Walker J.A."/>
            <person name="Waters P.D."/>
            <person name="Webber C."/>
            <person name="Weidman J.R."/>
            <person name="Xie X."/>
            <person name="Zody M.C."/>
            <person name="Baldwin J."/>
            <person name="Abdouelleil A."/>
            <person name="Abdulkadir J."/>
            <person name="Abebe A."/>
            <person name="Abera B."/>
            <person name="Abreu J."/>
            <person name="Acer S.C."/>
            <person name="Aftuck L."/>
            <person name="Alexander A."/>
            <person name="An P."/>
            <person name="Anderson E."/>
            <person name="Anderson S."/>
            <person name="Arachi H."/>
            <person name="Azer M."/>
            <person name="Bachantsang P."/>
            <person name="Barry A."/>
            <person name="Bayul T."/>
            <person name="Berlin A."/>
            <person name="Bessette D."/>
            <person name="Bloom T."/>
            <person name="Bloom T."/>
            <person name="Boguslavskiy L."/>
            <person name="Bonnet C."/>
            <person name="Boukhgalter B."/>
            <person name="Bourzgui I."/>
            <person name="Brown A."/>
            <person name="Cahill P."/>
            <person name="Channer S."/>
            <person name="Cheshatsang Y."/>
            <person name="Chuda L."/>
            <person name="Citroen M."/>
            <person name="Collymore A."/>
            <person name="Cooke P."/>
            <person name="Costello M."/>
            <person name="D'Aco K."/>
            <person name="Daza R."/>
            <person name="De Haan G."/>
            <person name="DeGray S."/>
            <person name="DeMaso C."/>
            <person name="Dhargay N."/>
            <person name="Dooley K."/>
            <person name="Dooley E."/>
            <person name="Doricent M."/>
            <person name="Dorje P."/>
            <person name="Dorjee K."/>
            <person name="Dupes A."/>
            <person name="Elong R."/>
            <person name="Falk J."/>
            <person name="Farina A."/>
            <person name="Faro S."/>
            <person name="Ferguson D."/>
            <person name="Fisher S."/>
            <person name="Foley C.D."/>
            <person name="Franke A."/>
            <person name="Friedrich D."/>
            <person name="Gadbois L."/>
            <person name="Gearin G."/>
            <person name="Gearin C.R."/>
            <person name="Giannoukos G."/>
            <person name="Goode T."/>
            <person name="Graham J."/>
            <person name="Grandbois E."/>
            <person name="Grewal S."/>
            <person name="Gyaltsen K."/>
            <person name="Hafez N."/>
            <person name="Hagos B."/>
            <person name="Hall J."/>
            <person name="Henson C."/>
            <person name="Hollinger A."/>
            <person name="Honan T."/>
            <person name="Huard M.D."/>
            <person name="Hughes L."/>
            <person name="Hurhula B."/>
            <person name="Husby M.E."/>
            <person name="Kamat A."/>
            <person name="Kanga B."/>
            <person name="Kashin S."/>
            <person name="Khazanovich D."/>
            <person name="Kisner P."/>
            <person name="Lance K."/>
            <person name="Lara M."/>
            <person name="Lee W."/>
            <person name="Lennon N."/>
            <person name="Letendre F."/>
            <person name="LeVine R."/>
            <person name="Lipovsky A."/>
            <person name="Liu X."/>
            <person name="Liu J."/>
            <person name="Liu S."/>
            <person name="Lokyitsang T."/>
            <person name="Lokyitsang Y."/>
            <person name="Lubonja R."/>
            <person name="Lui A."/>
            <person name="MacDonald P."/>
            <person name="Magnisalis V."/>
            <person name="Maru K."/>
            <person name="Matthews C."/>
            <person name="McCusker W."/>
            <person name="McDonough S."/>
            <person name="Mehta T."/>
            <person name="Meldrim J."/>
            <person name="Meneus L."/>
            <person name="Mihai O."/>
            <person name="Mihalev A."/>
            <person name="Mihova T."/>
            <person name="Mittelman R."/>
            <person name="Mlenga V."/>
            <person name="Montmayeur A."/>
            <person name="Mulrain L."/>
            <person name="Navidi A."/>
            <person name="Naylor J."/>
            <person name="Negash T."/>
            <person name="Nguyen T."/>
            <person name="Nguyen N."/>
            <person name="Nicol R."/>
            <person name="Norbu C."/>
            <person name="Norbu N."/>
            <person name="Novod N."/>
            <person name="O'Neill B."/>
            <person name="Osman S."/>
            <person name="Markiewicz E."/>
            <person name="Oyono O.L."/>
            <person name="Patti C."/>
            <person name="Phunkhang P."/>
            <person name="Pierre F."/>
            <person name="Priest M."/>
            <person name="Raghuraman S."/>
            <person name="Rege F."/>
            <person name="Reyes R."/>
            <person name="Rise C."/>
            <person name="Rogov P."/>
            <person name="Ross K."/>
            <person name="Ryan E."/>
            <person name="Settipalli S."/>
            <person name="Shea T."/>
            <person name="Sherpa N."/>
            <person name="Shi L."/>
            <person name="Shih D."/>
            <person name="Sparrow T."/>
            <person name="Spaulding J."/>
            <person name="Stalker J."/>
            <person name="Stange-Thomann N."/>
            <person name="Stavropoulos S."/>
            <person name="Stone C."/>
            <person name="Strader C."/>
            <person name="Tesfaye S."/>
            <person name="Thomson T."/>
            <person name="Thoulutsang Y."/>
            <person name="Thoulutsang D."/>
            <person name="Topham K."/>
            <person name="Topping I."/>
            <person name="Tsamla T."/>
            <person name="Vassiliev H."/>
            <person name="Vo A."/>
            <person name="Wangchuk T."/>
            <person name="Wangdi T."/>
            <person name="Weiand M."/>
            <person name="Wilkinson J."/>
            <person name="Wilson A."/>
            <person name="Yadav S."/>
            <person name="Young G."/>
            <person name="Yu Q."/>
            <person name="Zembek L."/>
            <person name="Zhong D."/>
            <person name="Zimmer A."/>
            <person name="Zwirko Z."/>
            <person name="Jaffe D.B."/>
            <person name="Alvarez P."/>
            <person name="Brockman W."/>
            <person name="Butler J."/>
            <person name="Chin C."/>
            <person name="Gnerre S."/>
            <person name="MacCallum I."/>
            <person name="Graves J.A."/>
            <person name="Ponting C.P."/>
            <person name="Breen M."/>
            <person name="Samollow P.B."/>
            <person name="Lander E.S."/>
            <person name="Lindblad-Toh K."/>
        </authorList>
    </citation>
    <scope>NUCLEOTIDE SEQUENCE [LARGE SCALE GENOMIC DNA]</scope>
</reference>
<dbReference type="Ensembl" id="ENSMODT00000024627.3">
    <property type="protein sequence ID" value="ENSMODP00000024198.3"/>
    <property type="gene ID" value="ENSMODG00000019397.3"/>
</dbReference>
<dbReference type="Gene3D" id="2.60.120.920">
    <property type="match status" value="1"/>
</dbReference>
<dbReference type="Gene3D" id="3.30.40.10">
    <property type="entry name" value="Zinc/RING finger domain, C3HC4 (zinc finger)"/>
    <property type="match status" value="1"/>
</dbReference>
<reference evidence="10" key="2">
    <citation type="submission" date="2025-08" db="UniProtKB">
        <authorList>
            <consortium name="Ensembl"/>
        </authorList>
    </citation>
    <scope>IDENTIFICATION</scope>
</reference>
<dbReference type="Pfam" id="PF00097">
    <property type="entry name" value="zf-C3HC4"/>
    <property type="match status" value="1"/>
</dbReference>
<name>F6WC71_MONDO</name>
<dbReference type="InterPro" id="IPR013083">
    <property type="entry name" value="Znf_RING/FYVE/PHD"/>
</dbReference>
<dbReference type="InterPro" id="IPR003879">
    <property type="entry name" value="Butyrophylin_SPRY"/>
</dbReference>
<evidence type="ECO:0000259" key="8">
    <source>
        <dbReference type="PROSITE" id="PS50089"/>
    </source>
</evidence>
<dbReference type="InterPro" id="IPR017907">
    <property type="entry name" value="Znf_RING_CS"/>
</dbReference>
<dbReference type="SMART" id="SM00589">
    <property type="entry name" value="PRY"/>
    <property type="match status" value="1"/>
</dbReference>
<evidence type="ECO:0000256" key="7">
    <source>
        <dbReference type="PROSITE-ProRule" id="PRU00175"/>
    </source>
</evidence>
<reference evidence="10" key="3">
    <citation type="submission" date="2025-09" db="UniProtKB">
        <authorList>
            <consortium name="Ensembl"/>
        </authorList>
    </citation>
    <scope>IDENTIFICATION</scope>
</reference>
<dbReference type="PROSITE" id="PS00518">
    <property type="entry name" value="ZF_RING_1"/>
    <property type="match status" value="1"/>
</dbReference>
<dbReference type="GO" id="GO:0005737">
    <property type="term" value="C:cytoplasm"/>
    <property type="evidence" value="ECO:0000318"/>
    <property type="project" value="GO_Central"/>
</dbReference>
<dbReference type="FunFam" id="2.60.120.920:FF:000004">
    <property type="entry name" value="Butyrophilin subfamily 1 member A1"/>
    <property type="match status" value="1"/>
</dbReference>
<keyword evidence="4" id="KW-0479">Metal-binding</keyword>
<dbReference type="Pfam" id="PF13765">
    <property type="entry name" value="PRY"/>
    <property type="match status" value="1"/>
</dbReference>
<comment type="similarity">
    <text evidence="2">Belongs to the TRIM/RBCC family.</text>
</comment>
<dbReference type="SUPFAM" id="SSF49899">
    <property type="entry name" value="Concanavalin A-like lectins/glucanases"/>
    <property type="match status" value="1"/>
</dbReference>
<dbReference type="InParanoid" id="F6WC71"/>
<proteinExistence type="inferred from homology"/>
<dbReference type="PRINTS" id="PR01407">
    <property type="entry name" value="BUTYPHLNCDUF"/>
</dbReference>
<dbReference type="InterPro" id="IPR001841">
    <property type="entry name" value="Znf_RING"/>
</dbReference>
<dbReference type="SMART" id="SM00449">
    <property type="entry name" value="SPRY"/>
    <property type="match status" value="1"/>
</dbReference>
<dbReference type="InterPro" id="IPR050143">
    <property type="entry name" value="TRIM/RBCC"/>
</dbReference>
<evidence type="ECO:0000256" key="2">
    <source>
        <dbReference type="ARBA" id="ARBA00008518"/>
    </source>
</evidence>
<dbReference type="GO" id="GO:0061630">
    <property type="term" value="F:ubiquitin protein ligase activity"/>
    <property type="evidence" value="ECO:0000318"/>
    <property type="project" value="GO_Central"/>
</dbReference>
<protein>
    <submittedName>
        <fullName evidence="10">Uncharacterized protein</fullName>
    </submittedName>
</protein>
<dbReference type="GO" id="GO:0008270">
    <property type="term" value="F:zinc ion binding"/>
    <property type="evidence" value="ECO:0007669"/>
    <property type="project" value="UniProtKB-KW"/>
</dbReference>
<dbReference type="PROSITE" id="PS50089">
    <property type="entry name" value="ZF_RING_2"/>
    <property type="match status" value="1"/>
</dbReference>
<dbReference type="OMA" id="IRELCCK"/>
<accession>F6WC71</accession>
<dbReference type="SUPFAM" id="SSF57850">
    <property type="entry name" value="RING/U-box"/>
    <property type="match status" value="1"/>
</dbReference>
<evidence type="ECO:0000313" key="11">
    <source>
        <dbReference type="Proteomes" id="UP000002280"/>
    </source>
</evidence>
<evidence type="ECO:0000313" key="10">
    <source>
        <dbReference type="Ensembl" id="ENSMODP00000024198.3"/>
    </source>
</evidence>
<sequence>MAAKNLLESLKVDLTCPVCLGYFTDPVIAKCGHSFCKKCLLRCLEDVNTPGTCPECRTIIQYGDFLCNRRLQSLAMVGKLFKPHLIESLTICDKHKKEEYLFCENDHRPLLFPLEKAAGQFMMELQKTWKILRERKETCQIDLENEKIRELCCKKEGYAFKELVISEYKKMHQFWFEEEQLYLQRLDQEAKDSLAKSEERKVRLSQQIYKLQMILESFFEMIKDVKGILGRKEKLLLQDPVVASPRWTKFSIPGMTEMLMTFQRDLTLDPETANSHLIISKDLKSVRYVSIPQDLLADNIEQFDFPIALLAIQSFISGKHYWEVEVKDEIQWQVGICKISDNKKRQLLLCLEHTSIGFQLRNDFDFWNSYDNIHVSSPIHKLGIFLDYERGQITFYNAIDRTLIYNPPKVAFCGSLYPCFSLYPPNEEITHGSLIICPRNNW</sequence>
<dbReference type="Proteomes" id="UP000002280">
    <property type="component" value="Chromosome 1"/>
</dbReference>
<dbReference type="GeneTree" id="ENSGT00940000154582"/>
<dbReference type="AlphaFoldDB" id="F6WC71"/>
<evidence type="ECO:0000256" key="1">
    <source>
        <dbReference type="ARBA" id="ARBA00004496"/>
    </source>
</evidence>
<dbReference type="PANTHER" id="PTHR24103">
    <property type="entry name" value="E3 UBIQUITIN-PROTEIN LIGASE TRIM"/>
    <property type="match status" value="1"/>
</dbReference>
<dbReference type="GO" id="GO:0045087">
    <property type="term" value="P:innate immune response"/>
    <property type="evidence" value="ECO:0000318"/>
    <property type="project" value="GO_Central"/>
</dbReference>
<keyword evidence="11" id="KW-1185">Reference proteome</keyword>
<dbReference type="PROSITE" id="PS50188">
    <property type="entry name" value="B302_SPRY"/>
    <property type="match status" value="1"/>
</dbReference>
<keyword evidence="5 7" id="KW-0863">Zinc-finger</keyword>